<keyword evidence="1" id="KW-0732">Signal</keyword>
<organism evidence="2 3">
    <name type="scientific">Methylobacterium oryzihabitans</name>
    <dbReference type="NCBI Taxonomy" id="2499852"/>
    <lineage>
        <taxon>Bacteria</taxon>
        <taxon>Pseudomonadati</taxon>
        <taxon>Pseudomonadota</taxon>
        <taxon>Alphaproteobacteria</taxon>
        <taxon>Hyphomicrobiales</taxon>
        <taxon>Methylobacteriaceae</taxon>
        <taxon>Methylobacterium</taxon>
    </lineage>
</organism>
<feature type="signal peptide" evidence="1">
    <location>
        <begin position="1"/>
        <end position="27"/>
    </location>
</feature>
<reference evidence="2 3" key="1">
    <citation type="submission" date="2019-01" db="EMBL/GenBank/DDBJ databases">
        <authorList>
            <person name="Chen W.-M."/>
        </authorList>
    </citation>
    <scope>NUCLEOTIDE SEQUENCE [LARGE SCALE GENOMIC DNA]</scope>
    <source>
        <strain evidence="2 3">TER-1</strain>
    </source>
</reference>
<dbReference type="EMBL" id="SACP01000025">
    <property type="protein sequence ID" value="RVU14985.1"/>
    <property type="molecule type" value="Genomic_DNA"/>
</dbReference>
<dbReference type="AlphaFoldDB" id="A0A3S2V6K6"/>
<keyword evidence="3" id="KW-1185">Reference proteome</keyword>
<feature type="chain" id="PRO_5018559983" evidence="1">
    <location>
        <begin position="28"/>
        <end position="345"/>
    </location>
</feature>
<protein>
    <submittedName>
        <fullName evidence="2">Uncharacterized protein</fullName>
    </submittedName>
</protein>
<gene>
    <name evidence="2" type="ORF">EOE48_21425</name>
</gene>
<proteinExistence type="predicted"/>
<dbReference type="OrthoDB" id="8193352at2"/>
<dbReference type="Proteomes" id="UP000286997">
    <property type="component" value="Unassembled WGS sequence"/>
</dbReference>
<dbReference type="RefSeq" id="WP_127732922.1">
    <property type="nucleotide sequence ID" value="NZ_SACP01000025.1"/>
</dbReference>
<accession>A0A3S2V6K6</accession>
<evidence type="ECO:0000313" key="3">
    <source>
        <dbReference type="Proteomes" id="UP000286997"/>
    </source>
</evidence>
<name>A0A3S2V6K6_9HYPH</name>
<evidence type="ECO:0000313" key="2">
    <source>
        <dbReference type="EMBL" id="RVU14985.1"/>
    </source>
</evidence>
<comment type="caution">
    <text evidence="2">The sequence shown here is derived from an EMBL/GenBank/DDBJ whole genome shotgun (WGS) entry which is preliminary data.</text>
</comment>
<evidence type="ECO:0000256" key="1">
    <source>
        <dbReference type="SAM" id="SignalP"/>
    </source>
</evidence>
<sequence>MPRPVRLPAPVRLALPLLAVLAGPASAQYVTKDVPAVAGLAPAAIAPNTIAFTDHRDTPSSPESGLVPFAEWGRRQPEQKAALAPYPGYVEPEYTQTVNGVAKRRHEDLKVYVAEARFVVPRPADRIDLQRFASLAFLGRMDPAIRHKALAPADATPTKDPAAAFARRPDRPWCEAPQTQCIESRYDLEGKLPLGVRLANKLEEGGAKKIAEFVSFQSELRVLAPDEAARLTGLTRIETPVAGALEQNIFWVNQILRFGKFLAVLQPVPGDAGRTVVTAYMTLGIKADVLDRKKEYERVPVLRNLLPAQVLMGNSSFNTGTSISAGLPTYARNRIAAFADALAKE</sequence>